<evidence type="ECO:0000256" key="2">
    <source>
        <dbReference type="PROSITE-ProRule" id="PRU00169"/>
    </source>
</evidence>
<comment type="caution">
    <text evidence="4">The sequence shown here is derived from an EMBL/GenBank/DDBJ whole genome shotgun (WGS) entry which is preliminary data.</text>
</comment>
<dbReference type="Proteomes" id="UP000179266">
    <property type="component" value="Unassembled WGS sequence"/>
</dbReference>
<dbReference type="InterPro" id="IPR001789">
    <property type="entry name" value="Sig_transdc_resp-reg_receiver"/>
</dbReference>
<dbReference type="SUPFAM" id="SSF52172">
    <property type="entry name" value="CheY-like"/>
    <property type="match status" value="1"/>
</dbReference>
<feature type="domain" description="Response regulatory" evidence="3">
    <location>
        <begin position="11"/>
        <end position="125"/>
    </location>
</feature>
<dbReference type="PANTHER" id="PTHR44591">
    <property type="entry name" value="STRESS RESPONSE REGULATOR PROTEIN 1"/>
    <property type="match status" value="1"/>
</dbReference>
<proteinExistence type="predicted"/>
<dbReference type="GO" id="GO:0000160">
    <property type="term" value="P:phosphorelay signal transduction system"/>
    <property type="evidence" value="ECO:0007669"/>
    <property type="project" value="InterPro"/>
</dbReference>
<name>A0A1F7S0R4_9BACT</name>
<dbReference type="EMBL" id="MGDD01000076">
    <property type="protein sequence ID" value="OGL47402.1"/>
    <property type="molecule type" value="Genomic_DNA"/>
</dbReference>
<dbReference type="InterPro" id="IPR050595">
    <property type="entry name" value="Bact_response_regulator"/>
</dbReference>
<evidence type="ECO:0000259" key="3">
    <source>
        <dbReference type="PROSITE" id="PS50110"/>
    </source>
</evidence>
<dbReference type="SMART" id="SM00448">
    <property type="entry name" value="REC"/>
    <property type="match status" value="1"/>
</dbReference>
<evidence type="ECO:0000313" key="5">
    <source>
        <dbReference type="Proteomes" id="UP000179266"/>
    </source>
</evidence>
<gene>
    <name evidence="4" type="ORF">A2161_10150</name>
</gene>
<sequence>MKEKKLQTGKKILVVDDDSVMRDVLKELLIGRGYYICLASNGEEALKVIEETEFDLVITDLKMPKMGGIELFDEMTRRSLKIPVIVLTGTPHELVRCAQKKRTFAGILTKPFDLKEFMSCVSTACGNSSEIQKAS</sequence>
<dbReference type="PROSITE" id="PS50110">
    <property type="entry name" value="RESPONSE_REGULATORY"/>
    <property type="match status" value="1"/>
</dbReference>
<evidence type="ECO:0000256" key="1">
    <source>
        <dbReference type="ARBA" id="ARBA00022553"/>
    </source>
</evidence>
<dbReference type="AlphaFoldDB" id="A0A1F7S0R4"/>
<dbReference type="Gene3D" id="3.40.50.2300">
    <property type="match status" value="1"/>
</dbReference>
<dbReference type="PANTHER" id="PTHR44591:SF3">
    <property type="entry name" value="RESPONSE REGULATORY DOMAIN-CONTAINING PROTEIN"/>
    <property type="match status" value="1"/>
</dbReference>
<keyword evidence="1 2" id="KW-0597">Phosphoprotein</keyword>
<dbReference type="InterPro" id="IPR011006">
    <property type="entry name" value="CheY-like_superfamily"/>
</dbReference>
<reference evidence="4 5" key="1">
    <citation type="journal article" date="2016" name="Nat. Commun.">
        <title>Thousands of microbial genomes shed light on interconnected biogeochemical processes in an aquifer system.</title>
        <authorList>
            <person name="Anantharaman K."/>
            <person name="Brown C.T."/>
            <person name="Hug L.A."/>
            <person name="Sharon I."/>
            <person name="Castelle C.J."/>
            <person name="Probst A.J."/>
            <person name="Thomas B.C."/>
            <person name="Singh A."/>
            <person name="Wilkins M.J."/>
            <person name="Karaoz U."/>
            <person name="Brodie E.L."/>
            <person name="Williams K.H."/>
            <person name="Hubbard S.S."/>
            <person name="Banfield J.F."/>
        </authorList>
    </citation>
    <scope>NUCLEOTIDE SEQUENCE [LARGE SCALE GENOMIC DNA]</scope>
</reference>
<organism evidence="4 5">
    <name type="scientific">Candidatus Schekmanbacteria bacterium RBG_13_48_7</name>
    <dbReference type="NCBI Taxonomy" id="1817878"/>
    <lineage>
        <taxon>Bacteria</taxon>
        <taxon>Candidatus Schekmaniibacteriota</taxon>
    </lineage>
</organism>
<feature type="modified residue" description="4-aspartylphosphate" evidence="2">
    <location>
        <position position="60"/>
    </location>
</feature>
<evidence type="ECO:0000313" key="4">
    <source>
        <dbReference type="EMBL" id="OGL47402.1"/>
    </source>
</evidence>
<dbReference type="Pfam" id="PF00072">
    <property type="entry name" value="Response_reg"/>
    <property type="match status" value="1"/>
</dbReference>
<protein>
    <recommendedName>
        <fullName evidence="3">Response regulatory domain-containing protein</fullName>
    </recommendedName>
</protein>
<accession>A0A1F7S0R4</accession>